<reference evidence="6 7" key="1">
    <citation type="journal article" date="2018" name="Syst. Appl. Microbiol.">
        <title>A new symbiotic nanoarchaeote (Candidatus Nanoclepta minutus) and its host (Zestosphaera tikiterensis gen. nov., sp. nov.) from a New Zealand hot spring.</title>
        <authorList>
            <person name="St John E."/>
            <person name="Liu Y."/>
            <person name="Podar M."/>
            <person name="Stott M.B."/>
            <person name="Meneghin J."/>
            <person name="Chen Z."/>
            <person name="Lagutin K."/>
            <person name="Mitchell K."/>
            <person name="Reysenbach A.L."/>
        </authorList>
    </citation>
    <scope>NUCLEOTIDE SEQUENCE [LARGE SCALE GENOMIC DNA]</scope>
    <source>
        <strain evidence="6">NZ3</strain>
    </source>
</reference>
<dbReference type="Proteomes" id="UP000266622">
    <property type="component" value="Unassembled WGS sequence"/>
</dbReference>
<dbReference type="HAMAP" id="MF_00029">
    <property type="entry name" value="Ribosomal_eS8"/>
    <property type="match status" value="1"/>
</dbReference>
<dbReference type="Gene3D" id="2.40.10.310">
    <property type="match status" value="1"/>
</dbReference>
<dbReference type="GO" id="GO:0006412">
    <property type="term" value="P:translation"/>
    <property type="evidence" value="ECO:0007669"/>
    <property type="project" value="UniProtKB-UniRule"/>
</dbReference>
<sequence>MVIIYKKAGLSVYQGRDYRKKTGRKLKPYRKKRKYEYGRYPILTRLASKEEVRYAVKTKGGNFKIKVKEVLFANVLDPESNEVKKVKILEVLENPSDRKLNRMKIITKNTKIKTELGVAIVTSRPGQDGIINAILLKREDK</sequence>
<dbReference type="CDD" id="cd11382">
    <property type="entry name" value="Ribosomal_S8e"/>
    <property type="match status" value="1"/>
</dbReference>
<dbReference type="GO" id="GO:1990904">
    <property type="term" value="C:ribonucleoprotein complex"/>
    <property type="evidence" value="ECO:0007669"/>
    <property type="project" value="UniProtKB-KW"/>
</dbReference>
<evidence type="ECO:0000256" key="1">
    <source>
        <dbReference type="ARBA" id="ARBA00005257"/>
    </source>
</evidence>
<dbReference type="InterPro" id="IPR001047">
    <property type="entry name" value="Ribosomal_eS8"/>
</dbReference>
<organism evidence="6 7">
    <name type="scientific">Candidatus Nanoclepta minutus</name>
    <dbReference type="NCBI Taxonomy" id="1940235"/>
    <lineage>
        <taxon>Archaea</taxon>
        <taxon>Nanobdellota</taxon>
        <taxon>Candidatus Nanoclepta</taxon>
    </lineage>
</organism>
<comment type="caution">
    <text evidence="6">The sequence shown here is derived from an EMBL/GenBank/DDBJ whole genome shotgun (WGS) entry which is preliminary data.</text>
</comment>
<dbReference type="NCBIfam" id="TIGR00307">
    <property type="entry name" value="eS8"/>
    <property type="match status" value="1"/>
</dbReference>
<dbReference type="InterPro" id="IPR020919">
    <property type="entry name" value="Ribosomal_protein_eS8_arc"/>
</dbReference>
<dbReference type="PANTHER" id="PTHR10394">
    <property type="entry name" value="40S RIBOSOMAL PROTEIN S8"/>
    <property type="match status" value="1"/>
</dbReference>
<evidence type="ECO:0000256" key="2">
    <source>
        <dbReference type="ARBA" id="ARBA00022980"/>
    </source>
</evidence>
<dbReference type="AlphaFoldDB" id="A0A397WRJ0"/>
<dbReference type="Pfam" id="PF01201">
    <property type="entry name" value="Ribosomal_S8e"/>
    <property type="match status" value="1"/>
</dbReference>
<keyword evidence="3 5" id="KW-0687">Ribonucleoprotein</keyword>
<comment type="similarity">
    <text evidence="1 5">Belongs to the eukaryotic ribosomal protein eS8 family.</text>
</comment>
<comment type="subunit">
    <text evidence="5">Part of the 30S ribosomal subunit.</text>
</comment>
<accession>A0A397WRJ0</accession>
<name>A0A397WRJ0_9ARCH</name>
<keyword evidence="2 5" id="KW-0689">Ribosomal protein</keyword>
<evidence type="ECO:0000313" key="7">
    <source>
        <dbReference type="Proteomes" id="UP000266622"/>
    </source>
</evidence>
<evidence type="ECO:0000256" key="3">
    <source>
        <dbReference type="ARBA" id="ARBA00023274"/>
    </source>
</evidence>
<evidence type="ECO:0000256" key="4">
    <source>
        <dbReference type="ARBA" id="ARBA00035277"/>
    </source>
</evidence>
<dbReference type="InterPro" id="IPR022309">
    <property type="entry name" value="Ribosomal_Se8/biogenesis_NSA2"/>
</dbReference>
<gene>
    <name evidence="5" type="primary">rps8e</name>
    <name evidence="6" type="ORF">BXU00_01120</name>
</gene>
<evidence type="ECO:0000313" key="6">
    <source>
        <dbReference type="EMBL" id="RIB35683.1"/>
    </source>
</evidence>
<dbReference type="GO" id="GO:0003735">
    <property type="term" value="F:structural constituent of ribosome"/>
    <property type="evidence" value="ECO:0007669"/>
    <property type="project" value="InterPro"/>
</dbReference>
<protein>
    <recommendedName>
        <fullName evidence="4 5">Small ribosomal subunit protein eS8</fullName>
    </recommendedName>
</protein>
<dbReference type="EMBL" id="MWMI01000001">
    <property type="protein sequence ID" value="RIB35683.1"/>
    <property type="molecule type" value="Genomic_DNA"/>
</dbReference>
<dbReference type="GO" id="GO:0005840">
    <property type="term" value="C:ribosome"/>
    <property type="evidence" value="ECO:0007669"/>
    <property type="project" value="UniProtKB-KW"/>
</dbReference>
<proteinExistence type="inferred from homology"/>
<evidence type="ECO:0000256" key="5">
    <source>
        <dbReference type="HAMAP-Rule" id="MF_00029"/>
    </source>
</evidence>